<accession>A0A511V562</accession>
<keyword evidence="4" id="KW-1185">Reference proteome</keyword>
<dbReference type="PROSITE" id="PS50088">
    <property type="entry name" value="ANK_REPEAT"/>
    <property type="match status" value="2"/>
</dbReference>
<proteinExistence type="predicted"/>
<feature type="repeat" description="ANK" evidence="1">
    <location>
        <begin position="37"/>
        <end position="69"/>
    </location>
</feature>
<dbReference type="InterPro" id="IPR002110">
    <property type="entry name" value="Ankyrin_rpt"/>
</dbReference>
<feature type="repeat" description="ANK" evidence="1">
    <location>
        <begin position="70"/>
        <end position="98"/>
    </location>
</feature>
<dbReference type="InterPro" id="IPR036770">
    <property type="entry name" value="Ankyrin_rpt-contain_sf"/>
</dbReference>
<dbReference type="PROSITE" id="PS50297">
    <property type="entry name" value="ANK_REP_REGION"/>
    <property type="match status" value="1"/>
</dbReference>
<dbReference type="RefSeq" id="WP_174771692.1">
    <property type="nucleotide sequence ID" value="NZ_BJXW01000038.1"/>
</dbReference>
<dbReference type="Pfam" id="PF20274">
    <property type="entry name" value="cREC_REC"/>
    <property type="match status" value="1"/>
</dbReference>
<dbReference type="SMART" id="SM00248">
    <property type="entry name" value="ANK"/>
    <property type="match status" value="2"/>
</dbReference>
<dbReference type="PANTHER" id="PTHR22677:SF4">
    <property type="entry name" value="USHER SYNDROME TYPE-1G PROTEIN-LIKE PROTEIN"/>
    <property type="match status" value="1"/>
</dbReference>
<evidence type="ECO:0000313" key="4">
    <source>
        <dbReference type="Proteomes" id="UP000321491"/>
    </source>
</evidence>
<organism evidence="3 4">
    <name type="scientific">Cerasibacillus quisquiliarum</name>
    <dbReference type="NCBI Taxonomy" id="227865"/>
    <lineage>
        <taxon>Bacteria</taxon>
        <taxon>Bacillati</taxon>
        <taxon>Bacillota</taxon>
        <taxon>Bacilli</taxon>
        <taxon>Bacillales</taxon>
        <taxon>Bacillaceae</taxon>
        <taxon>Cerasibacillus</taxon>
    </lineage>
</organism>
<evidence type="ECO:0000256" key="1">
    <source>
        <dbReference type="PROSITE-ProRule" id="PRU00023"/>
    </source>
</evidence>
<reference evidence="3 4" key="1">
    <citation type="submission" date="2019-07" db="EMBL/GenBank/DDBJ databases">
        <title>Whole genome shotgun sequence of Cerasibacillus quisquiliarum NBRC 102429.</title>
        <authorList>
            <person name="Hosoyama A."/>
            <person name="Uohara A."/>
            <person name="Ohji S."/>
            <person name="Ichikawa N."/>
        </authorList>
    </citation>
    <scope>NUCLEOTIDE SEQUENCE [LARGE SCALE GENOMIC DNA]</scope>
    <source>
        <strain evidence="3 4">NBRC 102429</strain>
    </source>
</reference>
<dbReference type="Gene3D" id="1.25.40.20">
    <property type="entry name" value="Ankyrin repeat-containing domain"/>
    <property type="match status" value="1"/>
</dbReference>
<protein>
    <recommendedName>
        <fullName evidence="2">Cyclic-phosphate processing Receiver domain-containing protein</fullName>
    </recommendedName>
</protein>
<dbReference type="SUPFAM" id="SSF48403">
    <property type="entry name" value="Ankyrin repeat"/>
    <property type="match status" value="1"/>
</dbReference>
<dbReference type="InterPro" id="IPR039323">
    <property type="entry name" value="ANKRD_45/46/60"/>
</dbReference>
<dbReference type="AlphaFoldDB" id="A0A511V562"/>
<gene>
    <name evidence="3" type="ORF">CQU01_25800</name>
</gene>
<feature type="domain" description="Cyclic-phosphate processing Receiver" evidence="2">
    <location>
        <begin position="127"/>
        <end position="216"/>
    </location>
</feature>
<dbReference type="EMBL" id="BJXW01000038">
    <property type="protein sequence ID" value="GEN32342.1"/>
    <property type="molecule type" value="Genomic_DNA"/>
</dbReference>
<keyword evidence="1" id="KW-0040">ANK repeat</keyword>
<evidence type="ECO:0000313" key="3">
    <source>
        <dbReference type="EMBL" id="GEN32342.1"/>
    </source>
</evidence>
<dbReference type="Pfam" id="PF12796">
    <property type="entry name" value="Ank_2"/>
    <property type="match status" value="1"/>
</dbReference>
<comment type="caution">
    <text evidence="3">The sequence shown here is derived from an EMBL/GenBank/DDBJ whole genome shotgun (WGS) entry which is preliminary data.</text>
</comment>
<sequence length="243" mass="28166">MDKDQQMQEEYRMIMHSKDFDKLDRFVRDHGVNCEINGSSLLFWAVYRNKSMVVNRLLELGANPNCRNEFGTSCLSLACFYGFVDVLKTLIDHGANIDFGCVNRAYYGWDGHIQVEILQVLQEYGWINLYLDDLRDIPKGFVGARTVGDAVELISKNKVHILSLDHDLGMNDKGELEKTGYDFVKWICERGIRPANKIYIHTDNIVGKENMYETLKAACRRGFIDKDIEIYPYPIVKNRYSRD</sequence>
<name>A0A511V562_9BACI</name>
<dbReference type="PANTHER" id="PTHR22677">
    <property type="entry name" value="ANKYRIN REPEAT DOMAIN-CONTAINING PROTEIN 60"/>
    <property type="match status" value="1"/>
</dbReference>
<dbReference type="InterPro" id="IPR046909">
    <property type="entry name" value="cREC_REC"/>
</dbReference>
<evidence type="ECO:0000259" key="2">
    <source>
        <dbReference type="Pfam" id="PF20274"/>
    </source>
</evidence>
<dbReference type="Proteomes" id="UP000321491">
    <property type="component" value="Unassembled WGS sequence"/>
</dbReference>